<reference evidence="2" key="2">
    <citation type="submission" date="2023-10" db="EMBL/GenBank/DDBJ databases">
        <authorList>
            <person name="Khurajog B."/>
        </authorList>
    </citation>
    <scope>NUCLEOTIDE SEQUENCE</scope>
    <source>
        <strain evidence="2">BF14</strain>
    </source>
</reference>
<proteinExistence type="predicted"/>
<dbReference type="InterPro" id="IPR011889">
    <property type="entry name" value="Liste_lipo_26"/>
</dbReference>
<dbReference type="InterPro" id="IPR032675">
    <property type="entry name" value="LRR_dom_sf"/>
</dbReference>
<dbReference type="AlphaFoldDB" id="A0AAW8YKP0"/>
<dbReference type="InterPro" id="IPR024079">
    <property type="entry name" value="MetalloPept_cat_dom_sf"/>
</dbReference>
<organism evidence="2 3">
    <name type="scientific">Pediococcus acidilactici</name>
    <dbReference type="NCBI Taxonomy" id="1254"/>
    <lineage>
        <taxon>Bacteria</taxon>
        <taxon>Bacillati</taxon>
        <taxon>Bacillota</taxon>
        <taxon>Bacilli</taxon>
        <taxon>Lactobacillales</taxon>
        <taxon>Lactobacillaceae</taxon>
        <taxon>Pediococcus</taxon>
        <taxon>Pediococcus acidilactici group</taxon>
    </lineage>
</organism>
<evidence type="ECO:0000313" key="3">
    <source>
        <dbReference type="Proteomes" id="UP001280415"/>
    </source>
</evidence>
<dbReference type="EMBL" id="JAWJAX010000001">
    <property type="protein sequence ID" value="MDV2910334.1"/>
    <property type="molecule type" value="Genomic_DNA"/>
</dbReference>
<gene>
    <name evidence="2" type="ORF">R0H03_00415</name>
</gene>
<keyword evidence="1" id="KW-0472">Membrane</keyword>
<dbReference type="GO" id="GO:0008237">
    <property type="term" value="F:metallopeptidase activity"/>
    <property type="evidence" value="ECO:0007669"/>
    <property type="project" value="InterPro"/>
</dbReference>
<dbReference type="NCBIfam" id="TIGR02167">
    <property type="entry name" value="Liste_lipo_26"/>
    <property type="match status" value="2"/>
</dbReference>
<protein>
    <submittedName>
        <fullName evidence="2">BspA family leucine-rich repeat surface protein</fullName>
    </submittedName>
</protein>
<accession>A0AAW8YKP0</accession>
<dbReference type="RefSeq" id="WP_317051795.1">
    <property type="nucleotide sequence ID" value="NZ_CP140878.1"/>
</dbReference>
<dbReference type="Pfam" id="PF03382">
    <property type="entry name" value="DUF285"/>
    <property type="match status" value="1"/>
</dbReference>
<sequence length="718" mass="79662">MIIKENKIIEKFIIVGIAFIMLICLSTHIAVAAQKLATDKNPEASSLDWGNAVVTLSNDGELVVAKGDIGNAPNIVDVLKNNGIDPKAVKSIEFTKDTSAHDIVTMLGQLPNLESVIGLDKLHYTGSAQRMFFEDTSLKNIKMQGFDTSEITDMSYMFMSSGVETLDLSGMNNSKVKSMYAMFDSAEKLSKVNLKNFYTPEVTNMGFMFYNTDVSDLDFTSFDTSNVDNLEGMFDDTPKLSSLDLTSFNTSKVTTMEYMFLGAGVEQLDISSFTIGNINTFNMFQGASKLKQLTLGKQTQLSSSMNIPEVPDNTVYNGHWQNVGSGTIDNPTGDHVWTSAEFMSQFKAPTMGEDTFVWQKNTSSKINTGTASDYANDENLTKYVSTAVKPIHPYRYNVVINNDYGFYFKINDGQSENENKANLGDRTGSTVYTQAEMPVTYTEGTKDGQKTKYVKVSFDGKQWYWVDQHALNLDLKSQYPSVNSQGKPLLNDYFLGSTITYGIDSEDVNSQMIDNAYNSDGKIIYQSFAKASDFASEQDPVQALKAFNDNLDRAADSWNDALGKKVFVKKTETSDPVTLKVVANPEGKGSATLSGNTGIDAGLAEHALDPNDENYAINVLFITMRHELGHNLGLDHTSNGQYYGMPDGYSFGIDDDVMNAFLVRDNNYYPYTQKTITPEDLSAVKLILDNHNFENPHPQTKRQVITKRVDRTILKSLN</sequence>
<reference evidence="2" key="1">
    <citation type="journal article" date="2023" name="PeerJ">
        <title>Selection and evaluation of lactic acid bacteria from chicken feces in Thailand as potential probiotics.</title>
        <authorList>
            <person name="Khurajog B."/>
            <person name="Disastra Y."/>
            <person name="Lawwyne L.D."/>
            <person name="Sirichokchatchawan W."/>
            <person name="Niyomtham W."/>
            <person name="Yindee J."/>
            <person name="Hampson D.J."/>
            <person name="Prapasarakul N."/>
        </authorList>
    </citation>
    <scope>NUCLEOTIDE SEQUENCE</scope>
    <source>
        <strain evidence="2">BF14</strain>
    </source>
</reference>
<keyword evidence="1" id="KW-0812">Transmembrane</keyword>
<dbReference type="SUPFAM" id="SSF55486">
    <property type="entry name" value="Metalloproteases ('zincins'), catalytic domain"/>
    <property type="match status" value="1"/>
</dbReference>
<dbReference type="SUPFAM" id="SSF52058">
    <property type="entry name" value="L domain-like"/>
    <property type="match status" value="1"/>
</dbReference>
<dbReference type="Gene3D" id="3.40.390.10">
    <property type="entry name" value="Collagenase (Catalytic Domain)"/>
    <property type="match status" value="1"/>
</dbReference>
<feature type="transmembrane region" description="Helical" evidence="1">
    <location>
        <begin position="12"/>
        <end position="33"/>
    </location>
</feature>
<evidence type="ECO:0000256" key="1">
    <source>
        <dbReference type="SAM" id="Phobius"/>
    </source>
</evidence>
<comment type="caution">
    <text evidence="2">The sequence shown here is derived from an EMBL/GenBank/DDBJ whole genome shotgun (WGS) entry which is preliminary data.</text>
</comment>
<dbReference type="Proteomes" id="UP001280415">
    <property type="component" value="Unassembled WGS sequence"/>
</dbReference>
<name>A0AAW8YKP0_PEDAC</name>
<dbReference type="InterPro" id="IPR005046">
    <property type="entry name" value="DUF285"/>
</dbReference>
<dbReference type="Gene3D" id="3.80.10.10">
    <property type="entry name" value="Ribonuclease Inhibitor"/>
    <property type="match status" value="1"/>
</dbReference>
<evidence type="ECO:0000313" key="2">
    <source>
        <dbReference type="EMBL" id="MDV2910334.1"/>
    </source>
</evidence>
<keyword evidence="1" id="KW-1133">Transmembrane helix</keyword>